<dbReference type="Gene3D" id="1.50.10.10">
    <property type="match status" value="1"/>
</dbReference>
<organism evidence="3 4">
    <name type="scientific">Simiduia agarivorans (strain DSM 21679 / JCM 13881 / BCRC 17597 / SA1)</name>
    <dbReference type="NCBI Taxonomy" id="1117647"/>
    <lineage>
        <taxon>Bacteria</taxon>
        <taxon>Pseudomonadati</taxon>
        <taxon>Pseudomonadota</taxon>
        <taxon>Gammaproteobacteria</taxon>
        <taxon>Cellvibrionales</taxon>
        <taxon>Cellvibrionaceae</taxon>
        <taxon>Simiduia</taxon>
    </lineage>
</organism>
<sequence length="402" mass="46034">MSQYPDFQSPDFLRSHMLSILDFYEKNVDDNALGGFRQNFYDSGDVFDTGTKQLVSSTRLVFNYCVASEVFAQPAYLARAARGLDYVREQHWDPARKGYHWVLNNNIPVDSTNHCYGLAFVMLAYATAHKQGIANAYQGIGHTWDILEQRFWQADQGLYADEATPDWSVVSDYRGQNANMHCCEALLAAFEATGEARYLDRAYRLANTVAVELAAKGGGLVWEHFTSALEPDWEFNKEDPKNLYKPWGFQPGHQTEWSKLLLTLHQHRPEPWMVDRAKALFDAAWEKCWDEARGGLYYGHAPDGRICDDEKYFWVQAESFAAAAMLALATGESHYWDCYQKLWQYSWDHMIDHQYGAWYRVLSADNQPLSNIKSAAGAKCDYHTLGACYQVLQLLKANREGK</sequence>
<dbReference type="OrthoDB" id="9806359at2"/>
<proteinExistence type="inferred from homology"/>
<dbReference type="GO" id="GO:0005975">
    <property type="term" value="P:carbohydrate metabolic process"/>
    <property type="evidence" value="ECO:0007669"/>
    <property type="project" value="InterPro"/>
</dbReference>
<dbReference type="KEGG" id="saga:M5M_16530"/>
<dbReference type="InterPro" id="IPR010819">
    <property type="entry name" value="AGE/CE"/>
</dbReference>
<dbReference type="eggNOG" id="COG2942">
    <property type="taxonomic scope" value="Bacteria"/>
</dbReference>
<comment type="similarity">
    <text evidence="1">Belongs to the N-acylglucosamine 2-epimerase family.</text>
</comment>
<protein>
    <submittedName>
        <fullName evidence="3">N-acylglucosamine 2-epimerase</fullName>
    </submittedName>
</protein>
<dbReference type="EMBL" id="CP003746">
    <property type="protein sequence ID" value="AFV00437.1"/>
    <property type="molecule type" value="Genomic_DNA"/>
</dbReference>
<keyword evidence="2" id="KW-0413">Isomerase</keyword>
<dbReference type="FunFam" id="1.50.10.10:FF:000057">
    <property type="entry name" value="N-acylglucosamine 2-epimerase"/>
    <property type="match status" value="1"/>
</dbReference>
<reference evidence="3 4" key="1">
    <citation type="journal article" date="2013" name="Genome Announc.">
        <title>Complete genome sequence of Simiduia agarivorans SA1(T), a marine bacterium able to degrade a variety of polysaccharides.</title>
        <authorList>
            <person name="Lin S.Y."/>
            <person name="Shieh W.Y."/>
            <person name="Chen J.S."/>
            <person name="Tang S.L."/>
        </authorList>
    </citation>
    <scope>NUCLEOTIDE SEQUENCE [LARGE SCALE GENOMIC DNA]</scope>
    <source>
        <strain evidence="4">DSM 21679 / JCM 13881 / BCRC 17597 / SA1</strain>
    </source>
</reference>
<name>K4KN30_SIMAS</name>
<dbReference type="PANTHER" id="PTHR15108">
    <property type="entry name" value="N-ACYLGLUCOSAMINE-2-EPIMERASE"/>
    <property type="match status" value="1"/>
</dbReference>
<dbReference type="Proteomes" id="UP000000466">
    <property type="component" value="Chromosome"/>
</dbReference>
<dbReference type="RefSeq" id="WP_015048589.1">
    <property type="nucleotide sequence ID" value="NC_018868.3"/>
</dbReference>
<accession>K4KN30</accession>
<dbReference type="InterPro" id="IPR008928">
    <property type="entry name" value="6-hairpin_glycosidase_sf"/>
</dbReference>
<keyword evidence="4" id="KW-1185">Reference proteome</keyword>
<evidence type="ECO:0000313" key="3">
    <source>
        <dbReference type="EMBL" id="AFV00437.1"/>
    </source>
</evidence>
<dbReference type="InterPro" id="IPR012341">
    <property type="entry name" value="6hp_glycosidase-like_sf"/>
</dbReference>
<gene>
    <name evidence="3" type="ordered locus">M5M_16530</name>
</gene>
<evidence type="ECO:0000256" key="1">
    <source>
        <dbReference type="ARBA" id="ARBA00008558"/>
    </source>
</evidence>
<dbReference type="GO" id="GO:0016853">
    <property type="term" value="F:isomerase activity"/>
    <property type="evidence" value="ECO:0007669"/>
    <property type="project" value="UniProtKB-KW"/>
</dbReference>
<dbReference type="SUPFAM" id="SSF48208">
    <property type="entry name" value="Six-hairpin glycosidases"/>
    <property type="match status" value="1"/>
</dbReference>
<dbReference type="Pfam" id="PF07221">
    <property type="entry name" value="GlcNAc_2-epim"/>
    <property type="match status" value="1"/>
</dbReference>
<dbReference type="HOGENOM" id="CLU_042253_1_0_6"/>
<evidence type="ECO:0000256" key="2">
    <source>
        <dbReference type="ARBA" id="ARBA00023235"/>
    </source>
</evidence>
<evidence type="ECO:0000313" key="4">
    <source>
        <dbReference type="Proteomes" id="UP000000466"/>
    </source>
</evidence>
<dbReference type="STRING" id="1117647.M5M_16530"/>
<dbReference type="AlphaFoldDB" id="K4KN30"/>